<evidence type="ECO:0000313" key="3">
    <source>
        <dbReference type="Proteomes" id="UP000595437"/>
    </source>
</evidence>
<organism evidence="2 3">
    <name type="scientific">Caligus rogercresseyi</name>
    <name type="common">Sea louse</name>
    <dbReference type="NCBI Taxonomy" id="217165"/>
    <lineage>
        <taxon>Eukaryota</taxon>
        <taxon>Metazoa</taxon>
        <taxon>Ecdysozoa</taxon>
        <taxon>Arthropoda</taxon>
        <taxon>Crustacea</taxon>
        <taxon>Multicrustacea</taxon>
        <taxon>Hexanauplia</taxon>
        <taxon>Copepoda</taxon>
        <taxon>Siphonostomatoida</taxon>
        <taxon>Caligidae</taxon>
        <taxon>Caligus</taxon>
    </lineage>
</organism>
<protein>
    <submittedName>
        <fullName evidence="2">Uncharacterized protein</fullName>
    </submittedName>
</protein>
<feature type="region of interest" description="Disordered" evidence="1">
    <location>
        <begin position="14"/>
        <end position="33"/>
    </location>
</feature>
<gene>
    <name evidence="2" type="ORF">FKW44_014127</name>
</gene>
<sequence length="72" mass="7673">EKQREADEAAALNARLGICTHEKKDPGSGPESDSLCELCIQILEKEGSTPPENGRKKKRKKGGGHGGSLNES</sequence>
<accession>A0A7T8JYS8</accession>
<feature type="region of interest" description="Disordered" evidence="1">
    <location>
        <begin position="44"/>
        <end position="72"/>
    </location>
</feature>
<feature type="non-terminal residue" evidence="2">
    <location>
        <position position="1"/>
    </location>
</feature>
<evidence type="ECO:0000256" key="1">
    <source>
        <dbReference type="SAM" id="MobiDB-lite"/>
    </source>
</evidence>
<reference evidence="3" key="1">
    <citation type="submission" date="2021-01" db="EMBL/GenBank/DDBJ databases">
        <title>Caligus Genome Assembly.</title>
        <authorList>
            <person name="Gallardo-Escarate C."/>
        </authorList>
    </citation>
    <scope>NUCLEOTIDE SEQUENCE [LARGE SCALE GENOMIC DNA]</scope>
</reference>
<keyword evidence="3" id="KW-1185">Reference proteome</keyword>
<proteinExistence type="predicted"/>
<feature type="non-terminal residue" evidence="2">
    <location>
        <position position="72"/>
    </location>
</feature>
<dbReference type="EMBL" id="CP045898">
    <property type="protein sequence ID" value="QQP40163.1"/>
    <property type="molecule type" value="Genomic_DNA"/>
</dbReference>
<dbReference type="AlphaFoldDB" id="A0A7T8JYS8"/>
<evidence type="ECO:0000313" key="2">
    <source>
        <dbReference type="EMBL" id="QQP40163.1"/>
    </source>
</evidence>
<name>A0A7T8JYS8_CALRO</name>
<dbReference type="Proteomes" id="UP000595437">
    <property type="component" value="Chromosome 9"/>
</dbReference>